<dbReference type="EMBL" id="WKPJ01000002">
    <property type="protein sequence ID" value="MSA88165.1"/>
    <property type="molecule type" value="Genomic_DNA"/>
</dbReference>
<dbReference type="AlphaFoldDB" id="A0A6N7S3E3"/>
<dbReference type="Pfam" id="PF21279">
    <property type="entry name" value="YhfX-like_C"/>
    <property type="match status" value="1"/>
</dbReference>
<dbReference type="InterPro" id="IPR048449">
    <property type="entry name" value="YhfX-like_C"/>
</dbReference>
<dbReference type="SUPFAM" id="SSF51419">
    <property type="entry name" value="PLP-binding barrel"/>
    <property type="match status" value="1"/>
</dbReference>
<accession>A0A6N7S3E3</accession>
<evidence type="ECO:0000313" key="5">
    <source>
        <dbReference type="Proteomes" id="UP000433575"/>
    </source>
</evidence>
<dbReference type="InterPro" id="IPR001608">
    <property type="entry name" value="Ala_racemase_N"/>
</dbReference>
<evidence type="ECO:0000313" key="6">
    <source>
        <dbReference type="Proteomes" id="UP000480929"/>
    </source>
</evidence>
<comment type="caution">
    <text evidence="3">The sequence shown here is derived from an EMBL/GenBank/DDBJ whole genome shotgun (WGS) entry which is preliminary data.</text>
</comment>
<evidence type="ECO:0000313" key="4">
    <source>
        <dbReference type="EMBL" id="MSC31920.1"/>
    </source>
</evidence>
<name>A0A6N7S3E3_9FIRM</name>
<dbReference type="Proteomes" id="UP000433575">
    <property type="component" value="Unassembled WGS sequence"/>
</dbReference>
<evidence type="ECO:0000259" key="2">
    <source>
        <dbReference type="Pfam" id="PF21279"/>
    </source>
</evidence>
<protein>
    <submittedName>
        <fullName evidence="3">YhfX family PLP-dependent enzyme</fullName>
    </submittedName>
</protein>
<dbReference type="RefSeq" id="WP_154237799.1">
    <property type="nucleotide sequence ID" value="NZ_WKPI01000002.1"/>
</dbReference>
<feature type="domain" description="YhfX-like C-terminal" evidence="2">
    <location>
        <begin position="278"/>
        <end position="373"/>
    </location>
</feature>
<evidence type="ECO:0000259" key="1">
    <source>
        <dbReference type="Pfam" id="PF01168"/>
    </source>
</evidence>
<dbReference type="Proteomes" id="UP000480929">
    <property type="component" value="Unassembled WGS sequence"/>
</dbReference>
<gene>
    <name evidence="4" type="ORF">GKD88_02135</name>
    <name evidence="3" type="ORF">GKE08_02335</name>
</gene>
<feature type="domain" description="Alanine racemase N-terminal" evidence="1">
    <location>
        <begin position="34"/>
        <end position="264"/>
    </location>
</feature>
<evidence type="ECO:0000313" key="3">
    <source>
        <dbReference type="EMBL" id="MSA88165.1"/>
    </source>
</evidence>
<sequence length="389" mass="42918">MFLKSCLQNNSKLIEFAFHAHQQGLILPDTYLLDLDTIVENGRKMLETARQNEVKLFFMLKQLGRNPVVAKRLEALGFDGCVAVDYKEALLMIEHGVHLGNVGHLVQTPKAAMKKIVAARPDVMTVYSLEKIAEINQAAAELNVIQPLMLRITDADASLYSGQVAGFFSDELPEILRYLKTLKYVCLGGITVFPALLYNEKSKQIEATSNINGLLRALERIQAESSQPLLINIPSATCCASIPLIRQLGGNNGEPGHGLTGTTPLHKAGPQPEKIGYVYVSEISHNYKEKAYCYGGGHYRRGHMEHVLVGSDPAQARLLPIAAPDDDSIDYHFEIDGRCTVSETALMCFRAQIFTTRSQVAIVEGLHQGTPRISGLYDAVGKEIKVNWE</sequence>
<dbReference type="Gene3D" id="2.40.37.30">
    <property type="match status" value="2"/>
</dbReference>
<reference evidence="5 6" key="1">
    <citation type="journal article" date="2019" name="Nat. Med.">
        <title>A library of human gut bacterial isolates paired with longitudinal multiomics data enables mechanistic microbiome research.</title>
        <authorList>
            <person name="Poyet M."/>
            <person name="Groussin M."/>
            <person name="Gibbons S.M."/>
            <person name="Avila-Pacheco J."/>
            <person name="Jiang X."/>
            <person name="Kearney S.M."/>
            <person name="Perrotta A.R."/>
            <person name="Berdy B."/>
            <person name="Zhao S."/>
            <person name="Lieberman T.D."/>
            <person name="Swanson P.K."/>
            <person name="Smith M."/>
            <person name="Roesemann S."/>
            <person name="Alexander J.E."/>
            <person name="Rich S.A."/>
            <person name="Livny J."/>
            <person name="Vlamakis H."/>
            <person name="Clish C."/>
            <person name="Bullock K."/>
            <person name="Deik A."/>
            <person name="Scott J."/>
            <person name="Pierce K.A."/>
            <person name="Xavier R.J."/>
            <person name="Alm E.J."/>
        </authorList>
    </citation>
    <scope>NUCLEOTIDE SEQUENCE [LARGE SCALE GENOMIC DNA]</scope>
    <source>
        <strain evidence="3 5">BIOML-A4</strain>
        <strain evidence="4 6">BIOML-A5</strain>
    </source>
</reference>
<keyword evidence="6" id="KW-1185">Reference proteome</keyword>
<organism evidence="3 5">
    <name type="scientific">Holdemania massiliensis</name>
    <dbReference type="NCBI Taxonomy" id="1468449"/>
    <lineage>
        <taxon>Bacteria</taxon>
        <taxon>Bacillati</taxon>
        <taxon>Bacillota</taxon>
        <taxon>Erysipelotrichia</taxon>
        <taxon>Erysipelotrichales</taxon>
        <taxon>Erysipelotrichaceae</taxon>
        <taxon>Holdemania</taxon>
    </lineage>
</organism>
<dbReference type="OrthoDB" id="3189402at2"/>
<dbReference type="Pfam" id="PF01168">
    <property type="entry name" value="Ala_racemase_N"/>
    <property type="match status" value="1"/>
</dbReference>
<dbReference type="InterPro" id="IPR029066">
    <property type="entry name" value="PLP-binding_barrel"/>
</dbReference>
<proteinExistence type="predicted"/>
<dbReference type="EMBL" id="WKPI01000002">
    <property type="protein sequence ID" value="MSC31920.1"/>
    <property type="molecule type" value="Genomic_DNA"/>
</dbReference>